<evidence type="ECO:0000313" key="2">
    <source>
        <dbReference type="EMBL" id="SHH32996.1"/>
    </source>
</evidence>
<dbReference type="EMBL" id="FQXS01000001">
    <property type="protein sequence ID" value="SHH32996.1"/>
    <property type="molecule type" value="Genomic_DNA"/>
</dbReference>
<keyword evidence="3" id="KW-1185">Reference proteome</keyword>
<evidence type="ECO:0000313" key="3">
    <source>
        <dbReference type="Proteomes" id="UP000184139"/>
    </source>
</evidence>
<name>A0A1M5S3G4_9BACT</name>
<gene>
    <name evidence="2" type="ORF">SAMN02745124_00142</name>
</gene>
<dbReference type="AlphaFoldDB" id="A0A1M5S3G4"/>
<dbReference type="SUPFAM" id="SSF55166">
    <property type="entry name" value="Hedgehog/DD-peptidase"/>
    <property type="match status" value="1"/>
</dbReference>
<dbReference type="STRING" id="1121409.SAMN02745124_00142"/>
<dbReference type="RefSeq" id="WP_073372909.1">
    <property type="nucleotide sequence ID" value="NZ_FQXS01000001.1"/>
</dbReference>
<dbReference type="OrthoDB" id="5418604at2"/>
<organism evidence="2 3">
    <name type="scientific">Desulfofustis glycolicus DSM 9705</name>
    <dbReference type="NCBI Taxonomy" id="1121409"/>
    <lineage>
        <taxon>Bacteria</taxon>
        <taxon>Pseudomonadati</taxon>
        <taxon>Thermodesulfobacteriota</taxon>
        <taxon>Desulfobulbia</taxon>
        <taxon>Desulfobulbales</taxon>
        <taxon>Desulfocapsaceae</taxon>
        <taxon>Desulfofustis</taxon>
    </lineage>
</organism>
<reference evidence="2 3" key="1">
    <citation type="submission" date="2016-11" db="EMBL/GenBank/DDBJ databases">
        <authorList>
            <person name="Jaros S."/>
            <person name="Januszkiewicz K."/>
            <person name="Wedrychowicz H."/>
        </authorList>
    </citation>
    <scope>NUCLEOTIDE SEQUENCE [LARGE SCALE GENOMIC DNA]</scope>
    <source>
        <strain evidence="2 3">DSM 9705</strain>
    </source>
</reference>
<dbReference type="InterPro" id="IPR013230">
    <property type="entry name" value="Peptidase_M15A_C"/>
</dbReference>
<dbReference type="Gene3D" id="3.30.1380.10">
    <property type="match status" value="1"/>
</dbReference>
<dbReference type="Proteomes" id="UP000184139">
    <property type="component" value="Unassembled WGS sequence"/>
</dbReference>
<accession>A0A1M5S3G4</accession>
<sequence length="118" mass="13724">MTRLSTHFNRQEFTCRCGCGFDTVDAELLTVLQWLRWETGKPVRISSGCRCEKYNIRVKGAKRSKHLTGRAADIVVDEYQPAEIFHLIDTNFPDRLGLIEYGAFVHIDTREGKYRDKR</sequence>
<proteinExistence type="predicted"/>
<evidence type="ECO:0000259" key="1">
    <source>
        <dbReference type="Pfam" id="PF08291"/>
    </source>
</evidence>
<dbReference type="Pfam" id="PF08291">
    <property type="entry name" value="Peptidase_M15_3"/>
    <property type="match status" value="1"/>
</dbReference>
<protein>
    <submittedName>
        <fullName evidence="2">Peptidase M15</fullName>
    </submittedName>
</protein>
<feature type="domain" description="Peptidase M15A C-terminal" evidence="1">
    <location>
        <begin position="7"/>
        <end position="108"/>
    </location>
</feature>
<dbReference type="InterPro" id="IPR009045">
    <property type="entry name" value="Zn_M74/Hedgehog-like"/>
</dbReference>